<dbReference type="Proteomes" id="UP000250028">
    <property type="component" value="Unassembled WGS sequence"/>
</dbReference>
<dbReference type="Pfam" id="PF10978">
    <property type="entry name" value="DUF2785"/>
    <property type="match status" value="1"/>
</dbReference>
<dbReference type="EMBL" id="UESZ01000001">
    <property type="protein sequence ID" value="SSA33321.1"/>
    <property type="molecule type" value="Genomic_DNA"/>
</dbReference>
<gene>
    <name evidence="1" type="ORF">SAMN04489750_0595</name>
</gene>
<evidence type="ECO:0000313" key="1">
    <source>
        <dbReference type="EMBL" id="SSA33321.1"/>
    </source>
</evidence>
<evidence type="ECO:0000313" key="2">
    <source>
        <dbReference type="Proteomes" id="UP000250028"/>
    </source>
</evidence>
<organism evidence="1 2">
    <name type="scientific">Branchiibius hedensis</name>
    <dbReference type="NCBI Taxonomy" id="672460"/>
    <lineage>
        <taxon>Bacteria</taxon>
        <taxon>Bacillati</taxon>
        <taxon>Actinomycetota</taxon>
        <taxon>Actinomycetes</taxon>
        <taxon>Micrococcales</taxon>
        <taxon>Dermacoccaceae</taxon>
        <taxon>Branchiibius</taxon>
    </lineage>
</organism>
<dbReference type="InterPro" id="IPR021247">
    <property type="entry name" value="DUF2785"/>
</dbReference>
<dbReference type="OrthoDB" id="7619731at2"/>
<reference evidence="2" key="1">
    <citation type="submission" date="2016-10" db="EMBL/GenBank/DDBJ databases">
        <authorList>
            <person name="Varghese N."/>
            <person name="Submissions S."/>
        </authorList>
    </citation>
    <scope>NUCLEOTIDE SEQUENCE [LARGE SCALE GENOMIC DNA]</scope>
    <source>
        <strain evidence="2">DSM 22951</strain>
    </source>
</reference>
<proteinExistence type="predicted"/>
<protein>
    <recommendedName>
        <fullName evidence="3">DUF2785 domain-containing protein</fullName>
    </recommendedName>
</protein>
<evidence type="ECO:0008006" key="3">
    <source>
        <dbReference type="Google" id="ProtNLM"/>
    </source>
</evidence>
<accession>A0A2Y8ZLK5</accession>
<dbReference type="RefSeq" id="WP_109684036.1">
    <property type="nucleotide sequence ID" value="NZ_QGDN01000001.1"/>
</dbReference>
<name>A0A2Y8ZLK5_9MICO</name>
<dbReference type="AlphaFoldDB" id="A0A2Y8ZLK5"/>
<keyword evidence="2" id="KW-1185">Reference proteome</keyword>
<sequence length="255" mass="27502">MTDHDLSTLLSAMASPDPTTRDGWAYAELSRGILSGRFAASSDEIRASAIDQLSSPHVQARTFAPLTLAWLVLAGDRDRGAFEQLRDWYTTESDTRGYDDRLGWLHAVAHGADYFAEAVKAGIAGGGEVLETLAVRMVFDGQAWHDQEYARVAGAAIVALSVDPGGHTVWLGKVVDALAEFERAPQPARPPDWIHNVYTTLAAAYVALCEQPVDGQQPLIVAEASAIADAVARLLARMTPWLLRTRAEADGGVSY</sequence>